<dbReference type="InterPro" id="IPR051471">
    <property type="entry name" value="Bacterial_PTS_sugar_comp"/>
</dbReference>
<dbReference type="GO" id="GO:0016301">
    <property type="term" value="F:kinase activity"/>
    <property type="evidence" value="ECO:0007669"/>
    <property type="project" value="UniProtKB-KW"/>
</dbReference>
<evidence type="ECO:0000313" key="9">
    <source>
        <dbReference type="EMBL" id="MPM58490.1"/>
    </source>
</evidence>
<gene>
    <name evidence="9" type="ORF">SDC9_105321</name>
</gene>
<dbReference type="GO" id="GO:0009401">
    <property type="term" value="P:phosphoenolpyruvate-dependent sugar phosphotransferase system"/>
    <property type="evidence" value="ECO:0007669"/>
    <property type="project" value="UniProtKB-KW"/>
</dbReference>
<dbReference type="InterPro" id="IPR033887">
    <property type="entry name" value="PTS_IIA_man"/>
</dbReference>
<evidence type="ECO:0000256" key="5">
    <source>
        <dbReference type="ARBA" id="ARBA00022679"/>
    </source>
</evidence>
<evidence type="ECO:0000259" key="8">
    <source>
        <dbReference type="PROSITE" id="PS51096"/>
    </source>
</evidence>
<dbReference type="AlphaFoldDB" id="A0A645AZ77"/>
<keyword evidence="7" id="KW-0418">Kinase</keyword>
<dbReference type="SUPFAM" id="SSF53062">
    <property type="entry name" value="PTS system fructose IIA component-like"/>
    <property type="match status" value="1"/>
</dbReference>
<organism evidence="9">
    <name type="scientific">bioreactor metagenome</name>
    <dbReference type="NCBI Taxonomy" id="1076179"/>
    <lineage>
        <taxon>unclassified sequences</taxon>
        <taxon>metagenomes</taxon>
        <taxon>ecological metagenomes</taxon>
    </lineage>
</organism>
<evidence type="ECO:0000256" key="7">
    <source>
        <dbReference type="ARBA" id="ARBA00022777"/>
    </source>
</evidence>
<keyword evidence="2" id="KW-0813">Transport</keyword>
<reference evidence="9" key="1">
    <citation type="submission" date="2019-08" db="EMBL/GenBank/DDBJ databases">
        <authorList>
            <person name="Kucharzyk K."/>
            <person name="Murdoch R.W."/>
            <person name="Higgins S."/>
            <person name="Loffler F."/>
        </authorList>
    </citation>
    <scope>NUCLEOTIDE SEQUENCE</scope>
</reference>
<dbReference type="InterPro" id="IPR036662">
    <property type="entry name" value="PTS_EIIA_man-typ_sf"/>
</dbReference>
<dbReference type="CDD" id="cd00006">
    <property type="entry name" value="PTS_IIA_man"/>
    <property type="match status" value="1"/>
</dbReference>
<dbReference type="GO" id="GO:0005737">
    <property type="term" value="C:cytoplasm"/>
    <property type="evidence" value="ECO:0007669"/>
    <property type="project" value="UniProtKB-SubCell"/>
</dbReference>
<keyword evidence="3" id="KW-0963">Cytoplasm</keyword>
<comment type="caution">
    <text evidence="9">The sequence shown here is derived from an EMBL/GenBank/DDBJ whole genome shotgun (WGS) entry which is preliminary data.</text>
</comment>
<evidence type="ECO:0000256" key="1">
    <source>
        <dbReference type="ARBA" id="ARBA00004496"/>
    </source>
</evidence>
<dbReference type="Pfam" id="PF03610">
    <property type="entry name" value="EIIA-man"/>
    <property type="match status" value="1"/>
</dbReference>
<evidence type="ECO:0000256" key="3">
    <source>
        <dbReference type="ARBA" id="ARBA00022490"/>
    </source>
</evidence>
<evidence type="ECO:0000256" key="2">
    <source>
        <dbReference type="ARBA" id="ARBA00022448"/>
    </source>
</evidence>
<protein>
    <recommendedName>
        <fullName evidence="8">PTS EIIA type-4 domain-containing protein</fullName>
    </recommendedName>
</protein>
<evidence type="ECO:0000256" key="4">
    <source>
        <dbReference type="ARBA" id="ARBA00022597"/>
    </source>
</evidence>
<dbReference type="GO" id="GO:0016020">
    <property type="term" value="C:membrane"/>
    <property type="evidence" value="ECO:0007669"/>
    <property type="project" value="InterPro"/>
</dbReference>
<keyword evidence="6" id="KW-0598">Phosphotransferase system</keyword>
<dbReference type="PANTHER" id="PTHR33799:SF1">
    <property type="entry name" value="PTS SYSTEM MANNOSE-SPECIFIC EIIAB COMPONENT-RELATED"/>
    <property type="match status" value="1"/>
</dbReference>
<sequence length="137" mass="15373">MRKFFIASHGRFASGLRSSLEILLGKVENVTIFDAYLDERNVEDEVNNFLANVHHEDQAILLSDLYGGSVNQVLYRFLEDPRVMLVTGVNLALVLELVAVSDAPLSNAELDQLIALAQKAMRQCRLDDEAEMPSDFF</sequence>
<dbReference type="InterPro" id="IPR004701">
    <property type="entry name" value="PTS_EIIA_man-typ"/>
</dbReference>
<feature type="domain" description="PTS EIIA type-4" evidence="8">
    <location>
        <begin position="1"/>
        <end position="125"/>
    </location>
</feature>
<keyword evidence="5" id="KW-0808">Transferase</keyword>
<dbReference type="Gene3D" id="3.40.50.510">
    <property type="entry name" value="Phosphotransferase system, mannose-type IIA component"/>
    <property type="match status" value="1"/>
</dbReference>
<comment type="subcellular location">
    <subcellularLocation>
        <location evidence="1">Cytoplasm</location>
    </subcellularLocation>
</comment>
<proteinExistence type="predicted"/>
<name>A0A645AZ77_9ZZZZ</name>
<evidence type="ECO:0000256" key="6">
    <source>
        <dbReference type="ARBA" id="ARBA00022683"/>
    </source>
</evidence>
<dbReference type="PROSITE" id="PS51096">
    <property type="entry name" value="PTS_EIIA_TYPE_4"/>
    <property type="match status" value="1"/>
</dbReference>
<dbReference type="PANTHER" id="PTHR33799">
    <property type="entry name" value="PTS PERMEASE-RELATED-RELATED"/>
    <property type="match status" value="1"/>
</dbReference>
<keyword evidence="4" id="KW-0762">Sugar transport</keyword>
<accession>A0A645AZ77</accession>
<dbReference type="EMBL" id="VSSQ01016790">
    <property type="protein sequence ID" value="MPM58490.1"/>
    <property type="molecule type" value="Genomic_DNA"/>
</dbReference>